<feature type="domain" description="C2H2-type" evidence="8">
    <location>
        <begin position="129"/>
        <end position="158"/>
    </location>
</feature>
<dbReference type="Gene3D" id="3.30.160.60">
    <property type="entry name" value="Classic Zinc Finger"/>
    <property type="match status" value="4"/>
</dbReference>
<comment type="caution">
    <text evidence="9">The sequence shown here is derived from an EMBL/GenBank/DDBJ whole genome shotgun (WGS) entry which is preliminary data.</text>
</comment>
<dbReference type="EMBL" id="BAABME010007987">
    <property type="protein sequence ID" value="GAA0172162.1"/>
    <property type="molecule type" value="Genomic_DNA"/>
</dbReference>
<accession>A0AAV3R705</accession>
<dbReference type="GO" id="GO:0000981">
    <property type="term" value="F:DNA-binding transcription factor activity, RNA polymerase II-specific"/>
    <property type="evidence" value="ECO:0007669"/>
    <property type="project" value="TreeGrafter"/>
</dbReference>
<dbReference type="SMART" id="SM00355">
    <property type="entry name" value="ZnF_C2H2"/>
    <property type="match status" value="5"/>
</dbReference>
<evidence type="ECO:0000256" key="1">
    <source>
        <dbReference type="ARBA" id="ARBA00022723"/>
    </source>
</evidence>
<reference evidence="9 10" key="1">
    <citation type="submission" date="2024-01" db="EMBL/GenBank/DDBJ databases">
        <title>The complete chloroplast genome sequence of Lithospermum erythrorhizon: insights into the phylogenetic relationship among Boraginaceae species and the maternal lineages of purple gromwells.</title>
        <authorList>
            <person name="Okada T."/>
            <person name="Watanabe K."/>
        </authorList>
    </citation>
    <scope>NUCLEOTIDE SEQUENCE [LARGE SCALE GENOMIC DNA]</scope>
</reference>
<dbReference type="GO" id="GO:0008270">
    <property type="term" value="F:zinc ion binding"/>
    <property type="evidence" value="ECO:0007669"/>
    <property type="project" value="UniProtKB-KW"/>
</dbReference>
<dbReference type="PROSITE" id="PS00028">
    <property type="entry name" value="ZINC_FINGER_C2H2_1"/>
    <property type="match status" value="4"/>
</dbReference>
<sequence length="347" mass="39546">MRMQHNPYGRRRITKSVKWFKHWVSHDVVGTGGQCRILKWVNEASLKAIEEKNEQEVHKSEPEATTEVLFLCNYEGCGITFIDAGALRKHSQMHGERQYICQYEGCGKKFPDGSKLKRHFLAHTEAREFICPHEGSGKAFSLDFNLREHMRTHSRENYHTCPYAVCGKRYDQDYKLKKHIAALHQKFLQDTADSLIYTPPAEKPQKTPKSAGVAYGSAASIRPYECPFDGCEKSYIHAYKLNLHLRREHPGNCLDGIAKNAQPSGYAMDEGSDQDAFIAKFSNTEVHTQSSRTKPGLKQPPSKVARLKGSSASPANPSKVKKPFPEHEKMLEEEERDNYGGGWRYRE</sequence>
<keyword evidence="3 6" id="KW-0863">Zinc-finger</keyword>
<dbReference type="PANTHER" id="PTHR14003:SF1">
    <property type="entry name" value="ZINC FINGER TRANSCRIPTION FACTOR YY1"/>
    <property type="match status" value="1"/>
</dbReference>
<feature type="region of interest" description="Disordered" evidence="7">
    <location>
        <begin position="285"/>
        <end position="347"/>
    </location>
</feature>
<evidence type="ECO:0000313" key="10">
    <source>
        <dbReference type="Proteomes" id="UP001454036"/>
    </source>
</evidence>
<feature type="domain" description="C2H2-type" evidence="8">
    <location>
        <begin position="70"/>
        <end position="99"/>
    </location>
</feature>
<evidence type="ECO:0000256" key="4">
    <source>
        <dbReference type="ARBA" id="ARBA00022833"/>
    </source>
</evidence>
<dbReference type="GO" id="GO:0000978">
    <property type="term" value="F:RNA polymerase II cis-regulatory region sequence-specific DNA binding"/>
    <property type="evidence" value="ECO:0007669"/>
    <property type="project" value="TreeGrafter"/>
</dbReference>
<dbReference type="Pfam" id="PF00096">
    <property type="entry name" value="zf-C2H2"/>
    <property type="match status" value="2"/>
</dbReference>
<dbReference type="FunFam" id="3.30.160.60:FF:000221">
    <property type="entry name" value="Zinc finger protein 410"/>
    <property type="match status" value="1"/>
</dbReference>
<evidence type="ECO:0000256" key="6">
    <source>
        <dbReference type="PROSITE-ProRule" id="PRU00042"/>
    </source>
</evidence>
<dbReference type="Proteomes" id="UP001454036">
    <property type="component" value="Unassembled WGS sequence"/>
</dbReference>
<feature type="domain" description="C2H2-type" evidence="8">
    <location>
        <begin position="99"/>
        <end position="128"/>
    </location>
</feature>
<dbReference type="FunFam" id="3.30.160.60:FF:000125">
    <property type="entry name" value="Putative zinc finger protein 143"/>
    <property type="match status" value="1"/>
</dbReference>
<evidence type="ECO:0000256" key="3">
    <source>
        <dbReference type="ARBA" id="ARBA00022771"/>
    </source>
</evidence>
<dbReference type="InterPro" id="IPR013087">
    <property type="entry name" value="Znf_C2H2_type"/>
</dbReference>
<dbReference type="AlphaFoldDB" id="A0AAV3R705"/>
<keyword evidence="2" id="KW-0677">Repeat</keyword>
<name>A0AAV3R705_LITER</name>
<dbReference type="SUPFAM" id="SSF57667">
    <property type="entry name" value="beta-beta-alpha zinc fingers"/>
    <property type="match status" value="4"/>
</dbReference>
<evidence type="ECO:0000259" key="8">
    <source>
        <dbReference type="PROSITE" id="PS50157"/>
    </source>
</evidence>
<dbReference type="GO" id="GO:0005667">
    <property type="term" value="C:transcription regulator complex"/>
    <property type="evidence" value="ECO:0007669"/>
    <property type="project" value="TreeGrafter"/>
</dbReference>
<feature type="domain" description="C2H2-type" evidence="8">
    <location>
        <begin position="159"/>
        <end position="184"/>
    </location>
</feature>
<dbReference type="GO" id="GO:0000785">
    <property type="term" value="C:chromatin"/>
    <property type="evidence" value="ECO:0007669"/>
    <property type="project" value="TreeGrafter"/>
</dbReference>
<keyword evidence="4" id="KW-0862">Zinc</keyword>
<evidence type="ECO:0000256" key="7">
    <source>
        <dbReference type="SAM" id="MobiDB-lite"/>
    </source>
</evidence>
<dbReference type="PANTHER" id="PTHR14003">
    <property type="entry name" value="TRANSCRIPTIONAL REPRESSOR PROTEIN YY"/>
    <property type="match status" value="1"/>
</dbReference>
<dbReference type="GO" id="GO:0031519">
    <property type="term" value="C:PcG protein complex"/>
    <property type="evidence" value="ECO:0007669"/>
    <property type="project" value="TreeGrafter"/>
</dbReference>
<keyword evidence="1" id="KW-0479">Metal-binding</keyword>
<evidence type="ECO:0000256" key="5">
    <source>
        <dbReference type="ARBA" id="ARBA00023159"/>
    </source>
</evidence>
<proteinExistence type="predicted"/>
<gene>
    <name evidence="9" type="ORF">LIER_26041</name>
</gene>
<dbReference type="InterPro" id="IPR036236">
    <property type="entry name" value="Znf_C2H2_sf"/>
</dbReference>
<evidence type="ECO:0000256" key="2">
    <source>
        <dbReference type="ARBA" id="ARBA00022737"/>
    </source>
</evidence>
<dbReference type="PROSITE" id="PS50157">
    <property type="entry name" value="ZINC_FINGER_C2H2_2"/>
    <property type="match status" value="5"/>
</dbReference>
<evidence type="ECO:0000313" key="9">
    <source>
        <dbReference type="EMBL" id="GAA0172162.1"/>
    </source>
</evidence>
<organism evidence="9 10">
    <name type="scientific">Lithospermum erythrorhizon</name>
    <name type="common">Purple gromwell</name>
    <name type="synonym">Lithospermum officinale var. erythrorhizon</name>
    <dbReference type="NCBI Taxonomy" id="34254"/>
    <lineage>
        <taxon>Eukaryota</taxon>
        <taxon>Viridiplantae</taxon>
        <taxon>Streptophyta</taxon>
        <taxon>Embryophyta</taxon>
        <taxon>Tracheophyta</taxon>
        <taxon>Spermatophyta</taxon>
        <taxon>Magnoliopsida</taxon>
        <taxon>eudicotyledons</taxon>
        <taxon>Gunneridae</taxon>
        <taxon>Pentapetalae</taxon>
        <taxon>asterids</taxon>
        <taxon>lamiids</taxon>
        <taxon>Boraginales</taxon>
        <taxon>Boraginaceae</taxon>
        <taxon>Boraginoideae</taxon>
        <taxon>Lithospermeae</taxon>
        <taxon>Lithospermum</taxon>
    </lineage>
</organism>
<protein>
    <submittedName>
        <fullName evidence="9">C2H2 zinc finger transcription factor</fullName>
    </submittedName>
</protein>
<keyword evidence="5" id="KW-0010">Activator</keyword>
<feature type="domain" description="C2H2-type" evidence="8">
    <location>
        <begin position="224"/>
        <end position="251"/>
    </location>
</feature>
<keyword evidence="10" id="KW-1185">Reference proteome</keyword>